<reference evidence="1 2" key="1">
    <citation type="journal article" date="2022" name="New Phytol.">
        <title>Ecological generalism drives hyperdiversity of secondary metabolite gene clusters in xylarialean endophytes.</title>
        <authorList>
            <person name="Franco M.E.E."/>
            <person name="Wisecaver J.H."/>
            <person name="Arnold A.E."/>
            <person name="Ju Y.M."/>
            <person name="Slot J.C."/>
            <person name="Ahrendt S."/>
            <person name="Moore L.P."/>
            <person name="Eastman K.E."/>
            <person name="Scott K."/>
            <person name="Konkel Z."/>
            <person name="Mondo S.J."/>
            <person name="Kuo A."/>
            <person name="Hayes R.D."/>
            <person name="Haridas S."/>
            <person name="Andreopoulos B."/>
            <person name="Riley R."/>
            <person name="LaButti K."/>
            <person name="Pangilinan J."/>
            <person name="Lipzen A."/>
            <person name="Amirebrahimi M."/>
            <person name="Yan J."/>
            <person name="Adam C."/>
            <person name="Keymanesh K."/>
            <person name="Ng V."/>
            <person name="Louie K."/>
            <person name="Northen T."/>
            <person name="Drula E."/>
            <person name="Henrissat B."/>
            <person name="Hsieh H.M."/>
            <person name="Youens-Clark K."/>
            <person name="Lutzoni F."/>
            <person name="Miadlikowska J."/>
            <person name="Eastwood D.C."/>
            <person name="Hamelin R.C."/>
            <person name="Grigoriev I.V."/>
            <person name="U'Ren J.M."/>
        </authorList>
    </citation>
    <scope>NUCLEOTIDE SEQUENCE [LARGE SCALE GENOMIC DNA]</scope>
    <source>
        <strain evidence="1 2">ER1909</strain>
    </source>
</reference>
<sequence length="320" mass="34685">MSKWLPTSDPFYLSGTALFAFASLYVVQRAIQTRAPKRHGSIPPRQERILVIGASSGLGRSVAKQYAARGARVCIVARRAEQLSVLAQECGQRCIWVAADFCKADDMVRLRERLLTEWGGLDTLHVCAGVSAVQPVMNLAGVKRGEENDASAAGIQRAVDITTAATQGNVYGPLVTAVTFIPMLIRTSTSPSMLLVSSVAAVVPAPTRAIYAATKASSLLLFQSLAIEHPGITFTFILPATIQGNFRASAVDADTESREAGPNQQGLKPDYVANRCVDAVDRQVKGSVVMPWFPYAIAHHLYYIWPGFIEQKARKKYGFT</sequence>
<evidence type="ECO:0000313" key="2">
    <source>
        <dbReference type="Proteomes" id="UP001497680"/>
    </source>
</evidence>
<organism evidence="1 2">
    <name type="scientific">Hypoxylon rubiginosum</name>
    <dbReference type="NCBI Taxonomy" id="110542"/>
    <lineage>
        <taxon>Eukaryota</taxon>
        <taxon>Fungi</taxon>
        <taxon>Dikarya</taxon>
        <taxon>Ascomycota</taxon>
        <taxon>Pezizomycotina</taxon>
        <taxon>Sordariomycetes</taxon>
        <taxon>Xylariomycetidae</taxon>
        <taxon>Xylariales</taxon>
        <taxon>Hypoxylaceae</taxon>
        <taxon>Hypoxylon</taxon>
    </lineage>
</organism>
<comment type="caution">
    <text evidence="1">The sequence shown here is derived from an EMBL/GenBank/DDBJ whole genome shotgun (WGS) entry which is preliminary data.</text>
</comment>
<proteinExistence type="predicted"/>
<accession>A0ACC0D1F3</accession>
<dbReference type="EMBL" id="MU394315">
    <property type="protein sequence ID" value="KAI6086463.1"/>
    <property type="molecule type" value="Genomic_DNA"/>
</dbReference>
<gene>
    <name evidence="1" type="ORF">F4821DRAFT_127707</name>
</gene>
<protein>
    <submittedName>
        <fullName evidence="1">NAD(P)-binding protein</fullName>
    </submittedName>
</protein>
<dbReference type="Proteomes" id="UP001497680">
    <property type="component" value="Unassembled WGS sequence"/>
</dbReference>
<keyword evidence="2" id="KW-1185">Reference proteome</keyword>
<name>A0ACC0D1F3_9PEZI</name>
<evidence type="ECO:0000313" key="1">
    <source>
        <dbReference type="EMBL" id="KAI6086463.1"/>
    </source>
</evidence>